<dbReference type="EMBL" id="BANC01000022">
    <property type="protein sequence ID" value="GAN79524.1"/>
    <property type="molecule type" value="Genomic_DNA"/>
</dbReference>
<keyword evidence="1" id="KW-0732">Signal</keyword>
<feature type="chain" id="PRO_5010175724" description="DUF4168 domain-containing protein" evidence="1">
    <location>
        <begin position="38"/>
        <end position="146"/>
    </location>
</feature>
<keyword evidence="4" id="KW-1185">Reference proteome</keyword>
<reference evidence="3 4" key="1">
    <citation type="submission" date="2012-11" db="EMBL/GenBank/DDBJ databases">
        <title>Whole genome sequence of Acidocella aminolytica 101 = DSM 11237.</title>
        <authorList>
            <person name="Azuma Y."/>
            <person name="Higashiura N."/>
            <person name="Hirakawa H."/>
            <person name="Matsushita K."/>
        </authorList>
    </citation>
    <scope>NUCLEOTIDE SEQUENCE [LARGE SCALE GENOMIC DNA]</scope>
    <source>
        <strain evidence="4">101 / DSM 11237</strain>
    </source>
</reference>
<evidence type="ECO:0000256" key="1">
    <source>
        <dbReference type="SAM" id="SignalP"/>
    </source>
</evidence>
<feature type="signal peptide" evidence="1">
    <location>
        <begin position="1"/>
        <end position="37"/>
    </location>
</feature>
<dbReference type="Pfam" id="PF13767">
    <property type="entry name" value="DUF4168"/>
    <property type="match status" value="1"/>
</dbReference>
<dbReference type="RefSeq" id="WP_048877975.1">
    <property type="nucleotide sequence ID" value="NZ_BANC01000022.1"/>
</dbReference>
<feature type="domain" description="DUF4168" evidence="2">
    <location>
        <begin position="57"/>
        <end position="136"/>
    </location>
</feature>
<dbReference type="Proteomes" id="UP000032668">
    <property type="component" value="Unassembled WGS sequence"/>
</dbReference>
<dbReference type="InterPro" id="IPR025433">
    <property type="entry name" value="DUF4168"/>
</dbReference>
<proteinExistence type="predicted"/>
<name>A0A0D6PF88_9PROT</name>
<dbReference type="AlphaFoldDB" id="A0A0D6PF88"/>
<protein>
    <recommendedName>
        <fullName evidence="2">DUF4168 domain-containing protein</fullName>
    </recommendedName>
</protein>
<comment type="caution">
    <text evidence="3">The sequence shown here is derived from an EMBL/GenBank/DDBJ whole genome shotgun (WGS) entry which is preliminary data.</text>
</comment>
<accession>A0A0D6PF88</accession>
<sequence>MPSIDANSFSVTNTFSRKILATFGLIGAFSFTVPALAQTPQGQMPMQGATGQAEKYSNNTINSVAHAMHDVEKVRKQYLPEMQAAQQHKDQQKIQQLNNAALKAEKQKIISNGISIQKYQEVVTSAEKNPKLRKKILTAYNSNSTK</sequence>
<gene>
    <name evidence="3" type="ORF">Aam_022_011</name>
</gene>
<evidence type="ECO:0000313" key="3">
    <source>
        <dbReference type="EMBL" id="GAN79524.1"/>
    </source>
</evidence>
<evidence type="ECO:0000313" key="4">
    <source>
        <dbReference type="Proteomes" id="UP000032668"/>
    </source>
</evidence>
<organism evidence="3 4">
    <name type="scientific">Acidocella aminolytica 101 = DSM 11237</name>
    <dbReference type="NCBI Taxonomy" id="1120923"/>
    <lineage>
        <taxon>Bacteria</taxon>
        <taxon>Pseudomonadati</taxon>
        <taxon>Pseudomonadota</taxon>
        <taxon>Alphaproteobacteria</taxon>
        <taxon>Acetobacterales</taxon>
        <taxon>Acidocellaceae</taxon>
        <taxon>Acidocella</taxon>
    </lineage>
</organism>
<evidence type="ECO:0000259" key="2">
    <source>
        <dbReference type="Pfam" id="PF13767"/>
    </source>
</evidence>